<dbReference type="RefSeq" id="WP_091523625.1">
    <property type="nucleotide sequence ID" value="NZ_FOVI01000013.1"/>
</dbReference>
<protein>
    <submittedName>
        <fullName evidence="1">Uncharacterized protein</fullName>
    </submittedName>
</protein>
<dbReference type="Proteomes" id="UP000199036">
    <property type="component" value="Unassembled WGS sequence"/>
</dbReference>
<organism evidence="1 2">
    <name type="scientific">Paenimyroides ummariense</name>
    <dbReference type="NCBI Taxonomy" id="913024"/>
    <lineage>
        <taxon>Bacteria</taxon>
        <taxon>Pseudomonadati</taxon>
        <taxon>Bacteroidota</taxon>
        <taxon>Flavobacteriia</taxon>
        <taxon>Flavobacteriales</taxon>
        <taxon>Flavobacteriaceae</taxon>
        <taxon>Paenimyroides</taxon>
    </lineage>
</organism>
<proteinExistence type="predicted"/>
<accession>A0A1I5CUC9</accession>
<dbReference type="STRING" id="913024.SAMN05421741_11365"/>
<name>A0A1I5CUC9_9FLAO</name>
<evidence type="ECO:0000313" key="2">
    <source>
        <dbReference type="Proteomes" id="UP000199036"/>
    </source>
</evidence>
<evidence type="ECO:0000313" key="1">
    <source>
        <dbReference type="EMBL" id="SFN90558.1"/>
    </source>
</evidence>
<gene>
    <name evidence="1" type="ORF">SAMN05421741_11365</name>
</gene>
<dbReference type="AlphaFoldDB" id="A0A1I5CUC9"/>
<dbReference type="EMBL" id="FOVI01000013">
    <property type="protein sequence ID" value="SFN90558.1"/>
    <property type="molecule type" value="Genomic_DNA"/>
</dbReference>
<dbReference type="OrthoDB" id="3240019at2"/>
<reference evidence="2" key="1">
    <citation type="submission" date="2016-10" db="EMBL/GenBank/DDBJ databases">
        <authorList>
            <person name="Varghese N."/>
            <person name="Submissions S."/>
        </authorList>
    </citation>
    <scope>NUCLEOTIDE SEQUENCE [LARGE SCALE GENOMIC DNA]</scope>
    <source>
        <strain evidence="2">DS-12</strain>
    </source>
</reference>
<keyword evidence="2" id="KW-1185">Reference proteome</keyword>
<sequence>MRSLDYYHDLFEFFISKEVFKILNRKEFIEMMGKIKSNHGLKSRSSDDIERYLINEFLKKIKEGDFTLYILRNTDIDIFDVSSTINRMSVFSYQSALYINGLVESLPLEIYLNKERNTPSNNISKVLKQEDVDTSFSKAPRVSVADKNFKKNKIHVINGQFQNKIGVTVFRTHYLVTDLERTLIDCVVRPFYAGGTSVIMEAFKKAKGKLDTKKLFEYLLKMHFTYPYHQAIGLYLEKSGYSTEDFKSFLELGKQIDFYLDYNIKYKKYSEKWGVFYPEALDYRL</sequence>